<keyword evidence="8" id="KW-1185">Reference proteome</keyword>
<dbReference type="GO" id="GO:0005886">
    <property type="term" value="C:plasma membrane"/>
    <property type="evidence" value="ECO:0007669"/>
    <property type="project" value="TreeGrafter"/>
</dbReference>
<dbReference type="OrthoDB" id="5215911at2759"/>
<keyword evidence="4 5" id="KW-0472">Membrane</keyword>
<reference evidence="7 8" key="1">
    <citation type="journal article" date="2015" name="Sci. Rep.">
        <title>Chromosome-level genome map provides insights into diverse defense mechanisms in the medicinal fungus Ganoderma sinense.</title>
        <authorList>
            <person name="Zhu Y."/>
            <person name="Xu J."/>
            <person name="Sun C."/>
            <person name="Zhou S."/>
            <person name="Xu H."/>
            <person name="Nelson D.R."/>
            <person name="Qian J."/>
            <person name="Song J."/>
            <person name="Luo H."/>
            <person name="Xiang L."/>
            <person name="Li Y."/>
            <person name="Xu Z."/>
            <person name="Ji A."/>
            <person name="Wang L."/>
            <person name="Lu S."/>
            <person name="Hayward A."/>
            <person name="Sun W."/>
            <person name="Li X."/>
            <person name="Schwartz D.C."/>
            <person name="Wang Y."/>
            <person name="Chen S."/>
        </authorList>
    </citation>
    <scope>NUCLEOTIDE SEQUENCE [LARGE SCALE GENOMIC DNA]</scope>
    <source>
        <strain evidence="7 8">ZZ0214-1</strain>
    </source>
</reference>
<protein>
    <submittedName>
        <fullName evidence="7">MFS general substrate transporter</fullName>
    </submittedName>
</protein>
<evidence type="ECO:0000313" key="7">
    <source>
        <dbReference type="EMBL" id="PIL31085.1"/>
    </source>
</evidence>
<keyword evidence="2 5" id="KW-0812">Transmembrane</keyword>
<organism evidence="7 8">
    <name type="scientific">Ganoderma sinense ZZ0214-1</name>
    <dbReference type="NCBI Taxonomy" id="1077348"/>
    <lineage>
        <taxon>Eukaryota</taxon>
        <taxon>Fungi</taxon>
        <taxon>Dikarya</taxon>
        <taxon>Basidiomycota</taxon>
        <taxon>Agaricomycotina</taxon>
        <taxon>Agaricomycetes</taxon>
        <taxon>Polyporales</taxon>
        <taxon>Polyporaceae</taxon>
        <taxon>Ganoderma</taxon>
    </lineage>
</organism>
<feature type="transmembrane region" description="Helical" evidence="5">
    <location>
        <begin position="368"/>
        <end position="389"/>
    </location>
</feature>
<proteinExistence type="predicted"/>
<accession>A0A2G8SBD8</accession>
<dbReference type="InterPro" id="IPR036259">
    <property type="entry name" value="MFS_trans_sf"/>
</dbReference>
<evidence type="ECO:0000256" key="1">
    <source>
        <dbReference type="ARBA" id="ARBA00004141"/>
    </source>
</evidence>
<dbReference type="Gene3D" id="1.20.1250.20">
    <property type="entry name" value="MFS general substrate transporter like domains"/>
    <property type="match status" value="1"/>
</dbReference>
<feature type="domain" description="Major facilitator superfamily (MFS) profile" evidence="6">
    <location>
        <begin position="67"/>
        <end position="418"/>
    </location>
</feature>
<dbReference type="InterPro" id="IPR011701">
    <property type="entry name" value="MFS"/>
</dbReference>
<keyword evidence="3 5" id="KW-1133">Transmembrane helix</keyword>
<evidence type="ECO:0000313" key="8">
    <source>
        <dbReference type="Proteomes" id="UP000230002"/>
    </source>
</evidence>
<evidence type="ECO:0000256" key="4">
    <source>
        <dbReference type="ARBA" id="ARBA00023136"/>
    </source>
</evidence>
<dbReference type="GO" id="GO:0022857">
    <property type="term" value="F:transmembrane transporter activity"/>
    <property type="evidence" value="ECO:0007669"/>
    <property type="project" value="InterPro"/>
</dbReference>
<feature type="transmembrane region" description="Helical" evidence="5">
    <location>
        <begin position="69"/>
        <end position="93"/>
    </location>
</feature>
<evidence type="ECO:0000256" key="5">
    <source>
        <dbReference type="SAM" id="Phobius"/>
    </source>
</evidence>
<feature type="transmembrane region" description="Helical" evidence="5">
    <location>
        <begin position="197"/>
        <end position="217"/>
    </location>
</feature>
<dbReference type="EMBL" id="AYKW01000012">
    <property type="protein sequence ID" value="PIL31085.1"/>
    <property type="molecule type" value="Genomic_DNA"/>
</dbReference>
<dbReference type="Pfam" id="PF07690">
    <property type="entry name" value="MFS_1"/>
    <property type="match status" value="1"/>
</dbReference>
<sequence length="418" mass="45903">MAFGILDDNKLNSIPGTSLLSAKGSYLTTEKAGELKCGTGKYSHVILIPQPSSDDPRDPLNWPQWKKEACFWTLVFTTGLADALFHLAASGYFRLAKEFKVSVDQVASAFGTTLPGAAAFLLVQTPITIKYGLRIVYLLTTFLMLISSVWTALSPNLVSIRGSRVFQGFGQAASKCLVTTTIEHLYFVHERGSRSCMWNVFQIAGSLLATLINGYVIEDLSWRLGFWFFGIACALAFIAVLFFVPETTYHRHPSSNGSKSAGTNLGQKTSQAPTGNLCHVDPSASASSPPSFFSQLKIYNGTFSDGSVWWIFLRPFPFILSPVTWFLFLSYLIPSSFTALVSVCSSTIFSVTYGFTPSQIGLTSIGSITVVLLAMAATGPLNDWWVVWISRRNRGIYEPEFRLVFMLGMLFGVFGFVG</sequence>
<feature type="transmembrane region" description="Helical" evidence="5">
    <location>
        <begin position="308"/>
        <end position="329"/>
    </location>
</feature>
<feature type="transmembrane region" description="Helical" evidence="5">
    <location>
        <begin position="401"/>
        <end position="417"/>
    </location>
</feature>
<evidence type="ECO:0000259" key="6">
    <source>
        <dbReference type="PROSITE" id="PS50850"/>
    </source>
</evidence>
<dbReference type="SUPFAM" id="SSF103473">
    <property type="entry name" value="MFS general substrate transporter"/>
    <property type="match status" value="1"/>
</dbReference>
<feature type="transmembrane region" description="Helical" evidence="5">
    <location>
        <begin position="105"/>
        <end position="123"/>
    </location>
</feature>
<dbReference type="InterPro" id="IPR020846">
    <property type="entry name" value="MFS_dom"/>
</dbReference>
<comment type="caution">
    <text evidence="7">The sequence shown here is derived from an EMBL/GenBank/DDBJ whole genome shotgun (WGS) entry which is preliminary data.</text>
</comment>
<dbReference type="Proteomes" id="UP000230002">
    <property type="component" value="Unassembled WGS sequence"/>
</dbReference>
<comment type="subcellular location">
    <subcellularLocation>
        <location evidence="1">Membrane</location>
        <topology evidence="1">Multi-pass membrane protein</topology>
    </subcellularLocation>
</comment>
<name>A0A2G8SBD8_9APHY</name>
<feature type="transmembrane region" description="Helical" evidence="5">
    <location>
        <begin position="336"/>
        <end position="356"/>
    </location>
</feature>
<dbReference type="PROSITE" id="PS50850">
    <property type="entry name" value="MFS"/>
    <property type="match status" value="1"/>
</dbReference>
<feature type="transmembrane region" description="Helical" evidence="5">
    <location>
        <begin position="224"/>
        <end position="244"/>
    </location>
</feature>
<feature type="transmembrane region" description="Helical" evidence="5">
    <location>
        <begin position="135"/>
        <end position="153"/>
    </location>
</feature>
<evidence type="ECO:0000256" key="2">
    <source>
        <dbReference type="ARBA" id="ARBA00022692"/>
    </source>
</evidence>
<dbReference type="STRING" id="1077348.A0A2G8SBD8"/>
<evidence type="ECO:0000256" key="3">
    <source>
        <dbReference type="ARBA" id="ARBA00022989"/>
    </source>
</evidence>
<dbReference type="PANTHER" id="PTHR23502">
    <property type="entry name" value="MAJOR FACILITATOR SUPERFAMILY"/>
    <property type="match status" value="1"/>
</dbReference>
<dbReference type="PANTHER" id="PTHR23502:SF4">
    <property type="entry name" value="MAJOR FACILITATOR SUPERFAMILY (MFS) PROFILE DOMAIN-CONTAINING PROTEIN-RELATED"/>
    <property type="match status" value="1"/>
</dbReference>
<gene>
    <name evidence="7" type="ORF">GSI_05781</name>
</gene>
<dbReference type="AlphaFoldDB" id="A0A2G8SBD8"/>